<accession>A0ACA9SDV8</accession>
<name>A0ACA9SDV8_9GLOM</name>
<proteinExistence type="predicted"/>
<feature type="non-terminal residue" evidence="1">
    <location>
        <position position="86"/>
    </location>
</feature>
<feature type="non-terminal residue" evidence="1">
    <location>
        <position position="1"/>
    </location>
</feature>
<evidence type="ECO:0000313" key="2">
    <source>
        <dbReference type="Proteomes" id="UP000789920"/>
    </source>
</evidence>
<dbReference type="EMBL" id="CAJVQC010115500">
    <property type="protein sequence ID" value="CAG8836704.1"/>
    <property type="molecule type" value="Genomic_DNA"/>
</dbReference>
<evidence type="ECO:0000313" key="1">
    <source>
        <dbReference type="EMBL" id="CAG8836704.1"/>
    </source>
</evidence>
<gene>
    <name evidence="1" type="ORF">RPERSI_LOCUS30028</name>
</gene>
<dbReference type="Proteomes" id="UP000789920">
    <property type="component" value="Unassembled WGS sequence"/>
</dbReference>
<keyword evidence="2" id="KW-1185">Reference proteome</keyword>
<reference evidence="1" key="1">
    <citation type="submission" date="2021-06" db="EMBL/GenBank/DDBJ databases">
        <authorList>
            <person name="Kallberg Y."/>
            <person name="Tangrot J."/>
            <person name="Rosling A."/>
        </authorList>
    </citation>
    <scope>NUCLEOTIDE SEQUENCE</scope>
    <source>
        <strain evidence="1">MA461A</strain>
    </source>
</reference>
<organism evidence="1 2">
    <name type="scientific">Racocetra persica</name>
    <dbReference type="NCBI Taxonomy" id="160502"/>
    <lineage>
        <taxon>Eukaryota</taxon>
        <taxon>Fungi</taxon>
        <taxon>Fungi incertae sedis</taxon>
        <taxon>Mucoromycota</taxon>
        <taxon>Glomeromycotina</taxon>
        <taxon>Glomeromycetes</taxon>
        <taxon>Diversisporales</taxon>
        <taxon>Gigasporaceae</taxon>
        <taxon>Racocetra</taxon>
    </lineage>
</organism>
<sequence length="86" mass="10042">DKLGYLYSITEITMIKHSNRTTCSYIPVPKLRIKLKKTKYEEIEETSVSDKTSEHSNVEHTYWSSEELLTEETESILITGYILLNK</sequence>
<comment type="caution">
    <text evidence="1">The sequence shown here is derived from an EMBL/GenBank/DDBJ whole genome shotgun (WGS) entry which is preliminary data.</text>
</comment>
<protein>
    <submittedName>
        <fullName evidence="1">11966_t:CDS:1</fullName>
    </submittedName>
</protein>